<reference evidence="8 9" key="1">
    <citation type="submission" date="2010-10" db="EMBL/GenBank/DDBJ databases">
        <authorList>
            <consortium name="The Broad Institute Genome Sequencing Platform"/>
            <person name="Ward D."/>
            <person name="Earl A."/>
            <person name="Feldgarden M."/>
            <person name="Young S.K."/>
            <person name="Gargeya S."/>
            <person name="Zeng Q."/>
            <person name="Alvarado L."/>
            <person name="Berlin A."/>
            <person name="Bochicchio J."/>
            <person name="Chapman S.B."/>
            <person name="Chen Z."/>
            <person name="Freedman E."/>
            <person name="Gellesch M."/>
            <person name="Goldberg J."/>
            <person name="Griggs A."/>
            <person name="Gujja S."/>
            <person name="Heilman E."/>
            <person name="Heiman D."/>
            <person name="Howarth C."/>
            <person name="Mehta T."/>
            <person name="Neiman D."/>
            <person name="Pearson M."/>
            <person name="Roberts A."/>
            <person name="Saif S."/>
            <person name="Shea T."/>
            <person name="Shenoy N."/>
            <person name="Sisk P."/>
            <person name="Stolte C."/>
            <person name="Sykes S."/>
            <person name="White J."/>
            <person name="Yandava C."/>
            <person name="Allen-Vercoe E."/>
            <person name="Sibley C."/>
            <person name="Ambrose C.E."/>
            <person name="Strauss J."/>
            <person name="Daigneault M."/>
            <person name="Haas B."/>
            <person name="Nusbaum C."/>
            <person name="Birren B."/>
        </authorList>
    </citation>
    <scope>NUCLEOTIDE SEQUENCE [LARGE SCALE GENOMIC DNA]</scope>
    <source>
        <strain evidence="8 9">3_1_6</strain>
    </source>
</reference>
<dbReference type="GO" id="GO:0016020">
    <property type="term" value="C:membrane"/>
    <property type="evidence" value="ECO:0007669"/>
    <property type="project" value="UniProtKB-SubCell"/>
</dbReference>
<feature type="transmembrane region" description="Helical" evidence="6">
    <location>
        <begin position="221"/>
        <end position="242"/>
    </location>
</feature>
<dbReference type="OrthoDB" id="4167046at2"/>
<keyword evidence="5 6" id="KW-0472">Membrane</keyword>
<feature type="transmembrane region" description="Helical" evidence="6">
    <location>
        <begin position="42"/>
        <end position="61"/>
    </location>
</feature>
<comment type="caution">
    <text evidence="8">The sequence shown here is derived from an EMBL/GenBank/DDBJ whole genome shotgun (WGS) entry which is preliminary data.</text>
</comment>
<evidence type="ECO:0000256" key="3">
    <source>
        <dbReference type="ARBA" id="ARBA00022692"/>
    </source>
</evidence>
<feature type="transmembrane region" description="Helical" evidence="6">
    <location>
        <begin position="156"/>
        <end position="176"/>
    </location>
</feature>
<dbReference type="RefSeq" id="WP_005029368.1">
    <property type="nucleotide sequence ID" value="NZ_KE150238.1"/>
</dbReference>
<dbReference type="STRING" id="563192.HMPREF0179_03032"/>
<reference evidence="8 9" key="2">
    <citation type="submission" date="2013-04" db="EMBL/GenBank/DDBJ databases">
        <title>The Genome Sequence of Bilophila wadsworthia 3_1_6.</title>
        <authorList>
            <consortium name="The Broad Institute Genomics Platform"/>
            <person name="Earl A."/>
            <person name="Ward D."/>
            <person name="Feldgarden M."/>
            <person name="Gevers D."/>
            <person name="Sibley C."/>
            <person name="Strauss J."/>
            <person name="Allen-Vercoe E."/>
            <person name="Walker B."/>
            <person name="Young S."/>
            <person name="Zeng Q."/>
            <person name="Gargeya S."/>
            <person name="Fitzgerald M."/>
            <person name="Haas B."/>
            <person name="Abouelleil A."/>
            <person name="Allen A.W."/>
            <person name="Alvarado L."/>
            <person name="Arachchi H.M."/>
            <person name="Berlin A.M."/>
            <person name="Chapman S.B."/>
            <person name="Gainer-Dewar J."/>
            <person name="Goldberg J."/>
            <person name="Griggs A."/>
            <person name="Gujja S."/>
            <person name="Hansen M."/>
            <person name="Howarth C."/>
            <person name="Imamovic A."/>
            <person name="Ireland A."/>
            <person name="Larimer J."/>
            <person name="McCowan C."/>
            <person name="Murphy C."/>
            <person name="Pearson M."/>
            <person name="Poon T.W."/>
            <person name="Priest M."/>
            <person name="Roberts A."/>
            <person name="Saif S."/>
            <person name="Shea T."/>
            <person name="Sisk P."/>
            <person name="Sykes S."/>
            <person name="Wortman J."/>
            <person name="Nusbaum C."/>
            <person name="Birren B."/>
        </authorList>
    </citation>
    <scope>NUCLEOTIDE SEQUENCE [LARGE SCALE GENOMIC DNA]</scope>
    <source>
        <strain evidence="8 9">3_1_6</strain>
    </source>
</reference>
<evidence type="ECO:0000313" key="8">
    <source>
        <dbReference type="EMBL" id="EFV43128.1"/>
    </source>
</evidence>
<evidence type="ECO:0000256" key="4">
    <source>
        <dbReference type="ARBA" id="ARBA00022989"/>
    </source>
</evidence>
<keyword evidence="4 6" id="KW-1133">Transmembrane helix</keyword>
<keyword evidence="3 6" id="KW-0812">Transmembrane</keyword>
<dbReference type="eggNOG" id="COG0697">
    <property type="taxonomic scope" value="Bacteria"/>
</dbReference>
<dbReference type="InterPro" id="IPR000620">
    <property type="entry name" value="EamA_dom"/>
</dbReference>
<comment type="similarity">
    <text evidence="2">Belongs to the EamA transporter family.</text>
</comment>
<organism evidence="8 9">
    <name type="scientific">Bilophila wadsworthia (strain 3_1_6)</name>
    <dbReference type="NCBI Taxonomy" id="563192"/>
    <lineage>
        <taxon>Bacteria</taxon>
        <taxon>Pseudomonadati</taxon>
        <taxon>Thermodesulfobacteriota</taxon>
        <taxon>Desulfovibrionia</taxon>
        <taxon>Desulfovibrionales</taxon>
        <taxon>Desulfovibrionaceae</taxon>
        <taxon>Bilophila</taxon>
    </lineage>
</organism>
<dbReference type="InterPro" id="IPR050638">
    <property type="entry name" value="AA-Vitamin_Transporters"/>
</dbReference>
<dbReference type="Pfam" id="PF00892">
    <property type="entry name" value="EamA"/>
    <property type="match status" value="2"/>
</dbReference>
<feature type="transmembrane region" description="Helical" evidence="6">
    <location>
        <begin position="127"/>
        <end position="144"/>
    </location>
</feature>
<feature type="transmembrane region" description="Helical" evidence="6">
    <location>
        <begin position="73"/>
        <end position="92"/>
    </location>
</feature>
<dbReference type="GeneID" id="78084578"/>
<dbReference type="PANTHER" id="PTHR32322">
    <property type="entry name" value="INNER MEMBRANE TRANSPORTER"/>
    <property type="match status" value="1"/>
</dbReference>
<keyword evidence="9" id="KW-1185">Reference proteome</keyword>
<evidence type="ECO:0000256" key="2">
    <source>
        <dbReference type="ARBA" id="ARBA00007362"/>
    </source>
</evidence>
<dbReference type="AlphaFoldDB" id="E5YA14"/>
<feature type="transmembrane region" description="Helical" evidence="6">
    <location>
        <begin position="254"/>
        <end position="271"/>
    </location>
</feature>
<comment type="subcellular location">
    <subcellularLocation>
        <location evidence="1">Membrane</location>
        <topology evidence="1">Multi-pass membrane protein</topology>
    </subcellularLocation>
</comment>
<evidence type="ECO:0000259" key="7">
    <source>
        <dbReference type="Pfam" id="PF00892"/>
    </source>
</evidence>
<accession>E5YA14</accession>
<dbReference type="HOGENOM" id="CLU_033863_4_4_7"/>
<dbReference type="InterPro" id="IPR037185">
    <property type="entry name" value="EmrE-like"/>
</dbReference>
<feature type="domain" description="EamA" evidence="7">
    <location>
        <begin position="9"/>
        <end position="143"/>
    </location>
</feature>
<feature type="transmembrane region" description="Helical" evidence="6">
    <location>
        <begin position="188"/>
        <end position="209"/>
    </location>
</feature>
<feature type="transmembrane region" description="Helical" evidence="6">
    <location>
        <begin position="277"/>
        <end position="300"/>
    </location>
</feature>
<dbReference type="EMBL" id="ADCP02000001">
    <property type="protein sequence ID" value="EFV43128.1"/>
    <property type="molecule type" value="Genomic_DNA"/>
</dbReference>
<protein>
    <recommendedName>
        <fullName evidence="7">EamA domain-containing protein</fullName>
    </recommendedName>
</protein>
<dbReference type="PANTHER" id="PTHR32322:SF2">
    <property type="entry name" value="EAMA DOMAIN-CONTAINING PROTEIN"/>
    <property type="match status" value="1"/>
</dbReference>
<feature type="domain" description="EamA" evidence="7">
    <location>
        <begin position="159"/>
        <end position="293"/>
    </location>
</feature>
<sequence length="306" mass="33008">MPIFSHTVTGYLFALLATVVWSGNFVVARGLAGALSPVELSFWRWSIAFLTILPFAGRSLLRSLPLVRGTWGKVILMALLGITCFNTFIYQAGHTTDATNMSLLATASPIVMAAIAHLFLRERLSRFQFFGLCGALCGVIILVSRGRLGTLLGLRFAQGDLWMLLSVFLFAIYSLMLRCRPKAFPQKAFLALLIGIGVLGLIPPLLWQAADTGLSPLDGSILSALIYIGVGASVVSFLAWSLAIERIGMVRAGIIYNSIPLFASLEATLFLGESITLPQMIGGVLIIGGICYASFGDLYAARRLLK</sequence>
<proteinExistence type="inferred from homology"/>
<evidence type="ECO:0000256" key="1">
    <source>
        <dbReference type="ARBA" id="ARBA00004141"/>
    </source>
</evidence>
<evidence type="ECO:0000256" key="6">
    <source>
        <dbReference type="SAM" id="Phobius"/>
    </source>
</evidence>
<name>E5YA14_BILW3</name>
<evidence type="ECO:0000313" key="9">
    <source>
        <dbReference type="Proteomes" id="UP000006034"/>
    </source>
</evidence>
<gene>
    <name evidence="8" type="ORF">HMPREF0179_03032</name>
</gene>
<feature type="transmembrane region" description="Helical" evidence="6">
    <location>
        <begin position="98"/>
        <end position="120"/>
    </location>
</feature>
<feature type="transmembrane region" description="Helical" evidence="6">
    <location>
        <begin position="12"/>
        <end position="36"/>
    </location>
</feature>
<dbReference type="Proteomes" id="UP000006034">
    <property type="component" value="Unassembled WGS sequence"/>
</dbReference>
<dbReference type="SUPFAM" id="SSF103481">
    <property type="entry name" value="Multidrug resistance efflux transporter EmrE"/>
    <property type="match status" value="2"/>
</dbReference>
<evidence type="ECO:0000256" key="5">
    <source>
        <dbReference type="ARBA" id="ARBA00023136"/>
    </source>
</evidence>